<proteinExistence type="predicted"/>
<dbReference type="InterPro" id="IPR014238">
    <property type="entry name" value="Spore_YlmC/YmxH"/>
</dbReference>
<dbReference type="Gene3D" id="2.30.30.240">
    <property type="entry name" value="PRC-barrel domain"/>
    <property type="match status" value="1"/>
</dbReference>
<dbReference type="AlphaFoldDB" id="A0A428N417"/>
<evidence type="ECO:0000313" key="2">
    <source>
        <dbReference type="EMBL" id="RSL33214.1"/>
    </source>
</evidence>
<keyword evidence="3" id="KW-1185">Reference proteome</keyword>
<dbReference type="PANTHER" id="PTHR40061:SF2">
    <property type="entry name" value="PRC-BARREL DOMAIN-CONTAINING PROTEIN"/>
    <property type="match status" value="1"/>
</dbReference>
<protein>
    <submittedName>
        <fullName evidence="2">YlmC/YmxH family sporulation protein</fullName>
    </submittedName>
</protein>
<reference evidence="2 3" key="1">
    <citation type="submission" date="2018-10" db="EMBL/GenBank/DDBJ databases">
        <title>Draft genome sequence of Bacillus salarius IM0101, isolated from a hypersaline soil in Inner Mongolia, China.</title>
        <authorList>
            <person name="Yamprayoonswat W."/>
            <person name="Boonvisut S."/>
            <person name="Jumpathong W."/>
            <person name="Sittihan S."/>
            <person name="Ruangsuj P."/>
            <person name="Wanthongcharoen S."/>
            <person name="Thongpramul N."/>
            <person name="Pimmason S."/>
            <person name="Yu B."/>
            <person name="Yasawong M."/>
        </authorList>
    </citation>
    <scope>NUCLEOTIDE SEQUENCE [LARGE SCALE GENOMIC DNA]</scope>
    <source>
        <strain evidence="2 3">IM0101</strain>
    </source>
</reference>
<dbReference type="InterPro" id="IPR011033">
    <property type="entry name" value="PRC_barrel-like_sf"/>
</dbReference>
<dbReference type="Pfam" id="PF05239">
    <property type="entry name" value="PRC"/>
    <property type="match status" value="1"/>
</dbReference>
<dbReference type="SUPFAM" id="SSF50346">
    <property type="entry name" value="PRC-barrel domain"/>
    <property type="match status" value="1"/>
</dbReference>
<organism evidence="2 3">
    <name type="scientific">Salibacterium salarium</name>
    <dbReference type="NCBI Taxonomy" id="284579"/>
    <lineage>
        <taxon>Bacteria</taxon>
        <taxon>Bacillati</taxon>
        <taxon>Bacillota</taxon>
        <taxon>Bacilli</taxon>
        <taxon>Bacillales</taxon>
        <taxon>Bacillaceae</taxon>
    </lineage>
</organism>
<dbReference type="InterPro" id="IPR027275">
    <property type="entry name" value="PRC-brl_dom"/>
</dbReference>
<accession>A0A428N417</accession>
<gene>
    <name evidence="2" type="ORF">D7Z54_11340</name>
</gene>
<evidence type="ECO:0000259" key="1">
    <source>
        <dbReference type="Pfam" id="PF05239"/>
    </source>
</evidence>
<comment type="caution">
    <text evidence="2">The sequence shown here is derived from an EMBL/GenBank/DDBJ whole genome shotgun (WGS) entry which is preliminary data.</text>
</comment>
<dbReference type="EMBL" id="RBVX01000009">
    <property type="protein sequence ID" value="RSL33214.1"/>
    <property type="molecule type" value="Genomic_DNA"/>
</dbReference>
<feature type="domain" description="PRC-barrel" evidence="1">
    <location>
        <begin position="3"/>
        <end position="73"/>
    </location>
</feature>
<evidence type="ECO:0000313" key="3">
    <source>
        <dbReference type="Proteomes" id="UP000275076"/>
    </source>
</evidence>
<dbReference type="NCBIfam" id="TIGR02888">
    <property type="entry name" value="spore_YlmC_YmxH"/>
    <property type="match status" value="1"/>
</dbReference>
<dbReference type="OrthoDB" id="2468688at2"/>
<dbReference type="Proteomes" id="UP000275076">
    <property type="component" value="Unassembled WGS sequence"/>
</dbReference>
<dbReference type="PANTHER" id="PTHR40061">
    <property type="entry name" value="SPORULATION PROTEIN YLMC-RELATED"/>
    <property type="match status" value="1"/>
</dbReference>
<sequence>MLLSEVSKKEVLDAKQAKKLGLPGKADLVIDETTGQIDKLVFPASPLRKKSKEWLIPWKSINKIGPDFVIIDTEFLASTLKMLEK</sequence>
<name>A0A428N417_9BACI</name>
<dbReference type="RefSeq" id="WP_125555971.1">
    <property type="nucleotide sequence ID" value="NZ_RBVX01000009.1"/>
</dbReference>